<dbReference type="EMBL" id="JAGHQM010002626">
    <property type="protein sequence ID" value="KAH0548344.1"/>
    <property type="molecule type" value="Genomic_DNA"/>
</dbReference>
<sequence>MVNIIHRNHRADSVYEGTVVKALDCWYSGGRSPTADELMLKKCGHGLNYFDMKPTLSFYTRLAQSSISLGTTGPLASSVRSAS</sequence>
<proteinExistence type="predicted"/>
<dbReference type="Proteomes" id="UP000750711">
    <property type="component" value="Unassembled WGS sequence"/>
</dbReference>
<organism evidence="1 2">
    <name type="scientific">Trichoglossum hirsutum</name>
    <dbReference type="NCBI Taxonomy" id="265104"/>
    <lineage>
        <taxon>Eukaryota</taxon>
        <taxon>Fungi</taxon>
        <taxon>Dikarya</taxon>
        <taxon>Ascomycota</taxon>
        <taxon>Pezizomycotina</taxon>
        <taxon>Geoglossomycetes</taxon>
        <taxon>Geoglossales</taxon>
        <taxon>Geoglossaceae</taxon>
        <taxon>Trichoglossum</taxon>
    </lineage>
</organism>
<feature type="non-terminal residue" evidence="1">
    <location>
        <position position="83"/>
    </location>
</feature>
<reference evidence="1" key="1">
    <citation type="submission" date="2021-03" db="EMBL/GenBank/DDBJ databases">
        <title>Comparative genomics and phylogenomic investigation of the class Geoglossomycetes provide insights into ecological specialization and systematics.</title>
        <authorList>
            <person name="Melie T."/>
            <person name="Pirro S."/>
            <person name="Miller A.N."/>
            <person name="Quandt A."/>
        </authorList>
    </citation>
    <scope>NUCLEOTIDE SEQUENCE</scope>
    <source>
        <strain evidence="1">CAQ_001_2017</strain>
    </source>
</reference>
<comment type="caution">
    <text evidence="1">The sequence shown here is derived from an EMBL/GenBank/DDBJ whole genome shotgun (WGS) entry which is preliminary data.</text>
</comment>
<name>A0A9P8IEI5_9PEZI</name>
<keyword evidence="2" id="KW-1185">Reference proteome</keyword>
<gene>
    <name evidence="1" type="ORF">GP486_007978</name>
</gene>
<dbReference type="AlphaFoldDB" id="A0A9P8IEI5"/>
<evidence type="ECO:0000313" key="2">
    <source>
        <dbReference type="Proteomes" id="UP000750711"/>
    </source>
</evidence>
<protein>
    <submittedName>
        <fullName evidence="1">Uncharacterized protein</fullName>
    </submittedName>
</protein>
<evidence type="ECO:0000313" key="1">
    <source>
        <dbReference type="EMBL" id="KAH0548344.1"/>
    </source>
</evidence>
<accession>A0A9P8IEI5</accession>